<dbReference type="AlphaFoldDB" id="A0A6J6E413"/>
<dbReference type="PRINTS" id="PR00080">
    <property type="entry name" value="SDRFAMILY"/>
</dbReference>
<organism evidence="2">
    <name type="scientific">freshwater metagenome</name>
    <dbReference type="NCBI Taxonomy" id="449393"/>
    <lineage>
        <taxon>unclassified sequences</taxon>
        <taxon>metagenomes</taxon>
        <taxon>ecological metagenomes</taxon>
    </lineage>
</organism>
<dbReference type="PANTHER" id="PTHR43157">
    <property type="entry name" value="PHOSPHATIDYLINOSITOL-GLYCAN BIOSYNTHESIS CLASS F PROTEIN-RELATED"/>
    <property type="match status" value="1"/>
</dbReference>
<name>A0A6J6E413_9ZZZZ</name>
<dbReference type="PROSITE" id="PS00061">
    <property type="entry name" value="ADH_SHORT"/>
    <property type="match status" value="1"/>
</dbReference>
<dbReference type="InterPro" id="IPR020904">
    <property type="entry name" value="Sc_DH/Rdtase_CS"/>
</dbReference>
<dbReference type="EMBL" id="CAEZTM010000022">
    <property type="protein sequence ID" value="CAB4570029.1"/>
    <property type="molecule type" value="Genomic_DNA"/>
</dbReference>
<accession>A0A6J6E413</accession>
<gene>
    <name evidence="2" type="ORF">UFOPK1684_00646</name>
</gene>
<dbReference type="Pfam" id="PF00106">
    <property type="entry name" value="adh_short"/>
    <property type="match status" value="1"/>
</dbReference>
<sequence>MDRIAVVTGASNGIGAEVAQELARRSWRVAVVGRNPERTKAVAGKIGGTPFICDFDRLDEVRGLAQDLSTRFDHIDALVNNAGGIVGKHSLSVDGHELTLQRNVLAGAVLTERLIPHLMAARGRVIHTSSMASRLGRIDLEDLSFTARRYGAGWWPYAAAKLGVILYARSLAQRTGLESYPVHPGYVRSGFGAESRSGRMILALSGWMQISAEAGAAPLVHLVDTPELGVANGTYFDGLTPDGPTHPGAADVDLIRAYWRKIASFVDLSVDEPHAT</sequence>
<dbReference type="InterPro" id="IPR002347">
    <property type="entry name" value="SDR_fam"/>
</dbReference>
<dbReference type="PRINTS" id="PR00081">
    <property type="entry name" value="GDHRDH"/>
</dbReference>
<dbReference type="InterPro" id="IPR036291">
    <property type="entry name" value="NAD(P)-bd_dom_sf"/>
</dbReference>
<dbReference type="Gene3D" id="3.40.50.720">
    <property type="entry name" value="NAD(P)-binding Rossmann-like Domain"/>
    <property type="match status" value="1"/>
</dbReference>
<dbReference type="GO" id="GO:0016491">
    <property type="term" value="F:oxidoreductase activity"/>
    <property type="evidence" value="ECO:0007669"/>
    <property type="project" value="UniProtKB-KW"/>
</dbReference>
<reference evidence="2" key="1">
    <citation type="submission" date="2020-05" db="EMBL/GenBank/DDBJ databases">
        <authorList>
            <person name="Chiriac C."/>
            <person name="Salcher M."/>
            <person name="Ghai R."/>
            <person name="Kavagutti S V."/>
        </authorList>
    </citation>
    <scope>NUCLEOTIDE SEQUENCE</scope>
</reference>
<proteinExistence type="predicted"/>
<dbReference type="SUPFAM" id="SSF51735">
    <property type="entry name" value="NAD(P)-binding Rossmann-fold domains"/>
    <property type="match status" value="1"/>
</dbReference>
<evidence type="ECO:0000256" key="1">
    <source>
        <dbReference type="ARBA" id="ARBA00023002"/>
    </source>
</evidence>
<protein>
    <submittedName>
        <fullName evidence="2">Unannotated protein</fullName>
    </submittedName>
</protein>
<dbReference type="PANTHER" id="PTHR43157:SF31">
    <property type="entry name" value="PHOSPHATIDYLINOSITOL-GLYCAN BIOSYNTHESIS CLASS F PROTEIN"/>
    <property type="match status" value="1"/>
</dbReference>
<keyword evidence="1" id="KW-0560">Oxidoreductase</keyword>
<evidence type="ECO:0000313" key="2">
    <source>
        <dbReference type="EMBL" id="CAB4570029.1"/>
    </source>
</evidence>